<dbReference type="PANTHER" id="PTHR43877">
    <property type="entry name" value="AMINOALKYLPHOSPHONATE N-ACETYLTRANSFERASE-RELATED-RELATED"/>
    <property type="match status" value="1"/>
</dbReference>
<dbReference type="InterPro" id="IPR000182">
    <property type="entry name" value="GNAT_dom"/>
</dbReference>
<dbReference type="InterPro" id="IPR016181">
    <property type="entry name" value="Acyl_CoA_acyltransferase"/>
</dbReference>
<dbReference type="InterPro" id="IPR036514">
    <property type="entry name" value="SGNH_hydro_sf"/>
</dbReference>
<dbReference type="SUPFAM" id="SSF55729">
    <property type="entry name" value="Acyl-CoA N-acyltransferases (Nat)"/>
    <property type="match status" value="1"/>
</dbReference>
<comment type="caution">
    <text evidence="4">The sequence shown here is derived from an EMBL/GenBank/DDBJ whole genome shotgun (WGS) entry which is preliminary data.</text>
</comment>
<sequence>MVLPMLRRLVVSSVAVSAPPDAPPGAQAEVTVHRLTRHRFNALTYHPSSSRRAEAAVVVGDSWADPWDMGFGCWPTFLSQDLAYACVNAARGGSRSDDTLRQLSRAHSFLQRRGHTPRLLIVHTGGNDVLRGLLSPWLVLLCLDVLRLLATRGGLLAPQHGGAREWSFTTRVARAIGRQLHLLLEEAAEQGHSAVLVSSVPVCSAIPLARIVLGLLGAGLLSSAAITSVLASLGDELERELDTRLRHSAAELPLRLFRFGEHRHMVQLTADAREEELGIAWLPTLLASRWRAGTDGGTSPWGRERAAGRPRPVRCWHDSFHPSVEVHVQLAQRARSCLVAPIRPPSADAAARRVARIAADETVRLREEVLWPGRPEMCVLLEDTSPQMIHLGLLAHPKPKPSDGGATVEPPPAPELVGVVSLWLGGAKEGEAQFRKLAVAKAWQGRGIGSRLVEACAAEARTAGMSALVCDARETQAGFYARLGFAERERISKYDLPYVRMHLPLFPEGSLVWRGD</sequence>
<evidence type="ECO:0000313" key="5">
    <source>
        <dbReference type="Proteomes" id="UP001515480"/>
    </source>
</evidence>
<evidence type="ECO:0000256" key="2">
    <source>
        <dbReference type="ARBA" id="ARBA00023315"/>
    </source>
</evidence>
<keyword evidence="5" id="KW-1185">Reference proteome</keyword>
<reference evidence="4 5" key="1">
    <citation type="journal article" date="2024" name="Science">
        <title>Giant polyketide synthase enzymes in the biosynthesis of giant marine polyether toxins.</title>
        <authorList>
            <person name="Fallon T.R."/>
            <person name="Shende V.V."/>
            <person name="Wierzbicki I.H."/>
            <person name="Pendleton A.L."/>
            <person name="Watervoot N.F."/>
            <person name="Auber R.P."/>
            <person name="Gonzalez D.J."/>
            <person name="Wisecaver J.H."/>
            <person name="Moore B.S."/>
        </authorList>
    </citation>
    <scope>NUCLEOTIDE SEQUENCE [LARGE SCALE GENOMIC DNA]</scope>
    <source>
        <strain evidence="4 5">12B1</strain>
    </source>
</reference>
<dbReference type="Gene3D" id="3.40.630.30">
    <property type="match status" value="1"/>
</dbReference>
<organism evidence="4 5">
    <name type="scientific">Prymnesium parvum</name>
    <name type="common">Toxic golden alga</name>
    <dbReference type="NCBI Taxonomy" id="97485"/>
    <lineage>
        <taxon>Eukaryota</taxon>
        <taxon>Haptista</taxon>
        <taxon>Haptophyta</taxon>
        <taxon>Prymnesiophyceae</taxon>
        <taxon>Prymnesiales</taxon>
        <taxon>Prymnesiaceae</taxon>
        <taxon>Prymnesium</taxon>
    </lineage>
</organism>
<evidence type="ECO:0000256" key="1">
    <source>
        <dbReference type="ARBA" id="ARBA00022679"/>
    </source>
</evidence>
<feature type="domain" description="N-acetyltransferase" evidence="3">
    <location>
        <begin position="349"/>
        <end position="506"/>
    </location>
</feature>
<dbReference type="CDD" id="cd04301">
    <property type="entry name" value="NAT_SF"/>
    <property type="match status" value="1"/>
</dbReference>
<dbReference type="PROSITE" id="PS51186">
    <property type="entry name" value="GNAT"/>
    <property type="match status" value="1"/>
</dbReference>
<dbReference type="Proteomes" id="UP001515480">
    <property type="component" value="Unassembled WGS sequence"/>
</dbReference>
<evidence type="ECO:0000259" key="3">
    <source>
        <dbReference type="PROSITE" id="PS51186"/>
    </source>
</evidence>
<keyword evidence="1" id="KW-0808">Transferase</keyword>
<dbReference type="InterPro" id="IPR050832">
    <property type="entry name" value="Bact_Acetyltransf"/>
</dbReference>
<dbReference type="GO" id="GO:0016747">
    <property type="term" value="F:acyltransferase activity, transferring groups other than amino-acyl groups"/>
    <property type="evidence" value="ECO:0007669"/>
    <property type="project" value="InterPro"/>
</dbReference>
<keyword evidence="2" id="KW-0012">Acyltransferase</keyword>
<dbReference type="Pfam" id="PF13508">
    <property type="entry name" value="Acetyltransf_7"/>
    <property type="match status" value="1"/>
</dbReference>
<dbReference type="AlphaFoldDB" id="A0AB34JMS6"/>
<proteinExistence type="predicted"/>
<evidence type="ECO:0000313" key="4">
    <source>
        <dbReference type="EMBL" id="KAL1522671.1"/>
    </source>
</evidence>
<dbReference type="SUPFAM" id="SSF52266">
    <property type="entry name" value="SGNH hydrolase"/>
    <property type="match status" value="1"/>
</dbReference>
<dbReference type="EMBL" id="JBGBPQ010000006">
    <property type="protein sequence ID" value="KAL1522671.1"/>
    <property type="molecule type" value="Genomic_DNA"/>
</dbReference>
<protein>
    <recommendedName>
        <fullName evidence="3">N-acetyltransferase domain-containing protein</fullName>
    </recommendedName>
</protein>
<dbReference type="Gene3D" id="3.40.50.1110">
    <property type="entry name" value="SGNH hydrolase"/>
    <property type="match status" value="1"/>
</dbReference>
<gene>
    <name evidence="4" type="ORF">AB1Y20_017649</name>
</gene>
<accession>A0AB34JMS6</accession>
<name>A0AB34JMS6_PRYPA</name>